<feature type="domain" description="DUF7721" evidence="2">
    <location>
        <begin position="74"/>
        <end position="159"/>
    </location>
</feature>
<proteinExistence type="predicted"/>
<name>A0A9P8IGL7_9PEZI</name>
<evidence type="ECO:0000256" key="1">
    <source>
        <dbReference type="SAM" id="MobiDB-lite"/>
    </source>
</evidence>
<feature type="compositionally biased region" description="Basic and acidic residues" evidence="1">
    <location>
        <begin position="1"/>
        <end position="36"/>
    </location>
</feature>
<protein>
    <recommendedName>
        <fullName evidence="2">DUF7721 domain-containing protein</fullName>
    </recommendedName>
</protein>
<accession>A0A9P8IGL7</accession>
<feature type="compositionally biased region" description="Basic residues" evidence="1">
    <location>
        <begin position="191"/>
        <end position="201"/>
    </location>
</feature>
<feature type="region of interest" description="Disordered" evidence="1">
    <location>
        <begin position="1"/>
        <end position="92"/>
    </location>
</feature>
<dbReference type="InterPro" id="IPR056138">
    <property type="entry name" value="DUF7721"/>
</dbReference>
<dbReference type="AlphaFoldDB" id="A0A9P8IGL7"/>
<dbReference type="PANTHER" id="PTHR39477:SF1">
    <property type="entry name" value="BETA-FLANKING PROTEIN"/>
    <property type="match status" value="1"/>
</dbReference>
<reference evidence="3" key="1">
    <citation type="submission" date="2021-03" db="EMBL/GenBank/DDBJ databases">
        <title>Comparative genomics and phylogenomic investigation of the class Geoglossomycetes provide insights into ecological specialization and systematics.</title>
        <authorList>
            <person name="Melie T."/>
            <person name="Pirro S."/>
            <person name="Miller A.N."/>
            <person name="Quandt A."/>
        </authorList>
    </citation>
    <scope>NUCLEOTIDE SEQUENCE</scope>
    <source>
        <strain evidence="3">GBOQ0MN5Z8</strain>
    </source>
</reference>
<dbReference type="OrthoDB" id="2290255at2759"/>
<gene>
    <name evidence="3" type="ORF">FGG08_001658</name>
</gene>
<dbReference type="Pfam" id="PF24845">
    <property type="entry name" value="DUF7721"/>
    <property type="match status" value="1"/>
</dbReference>
<evidence type="ECO:0000313" key="4">
    <source>
        <dbReference type="Proteomes" id="UP000698800"/>
    </source>
</evidence>
<sequence length="213" mass="23152">MSHRDDGDHRSGGSGRHYAEGRHHHSGDRGNDDYKKTPHTGESSSYYNPSNTFADEPPPPQAQQYQEEESSHDQTALHHAQHHSSSSTPPCLFTTALHHLGQIQKQHSGSPHSVDESAFVSAHQTVYNQQGSQQTEQHAAPTLGMAAAMNALKTFTSHGEGGGKSNSQSEFIGLAMAQAGKLFDEQSHAGKVVRHPSKTKQTRLVPRGVRRPG</sequence>
<evidence type="ECO:0000259" key="2">
    <source>
        <dbReference type="Pfam" id="PF24845"/>
    </source>
</evidence>
<dbReference type="PANTHER" id="PTHR39477">
    <property type="entry name" value="CHROMOSOME 8, WHOLE GENOME SHOTGUN SEQUENCE"/>
    <property type="match status" value="1"/>
</dbReference>
<dbReference type="Proteomes" id="UP000698800">
    <property type="component" value="Unassembled WGS sequence"/>
</dbReference>
<feature type="region of interest" description="Disordered" evidence="1">
    <location>
        <begin position="186"/>
        <end position="213"/>
    </location>
</feature>
<comment type="caution">
    <text evidence="3">The sequence shown here is derived from an EMBL/GenBank/DDBJ whole genome shotgun (WGS) entry which is preliminary data.</text>
</comment>
<keyword evidence="4" id="KW-1185">Reference proteome</keyword>
<evidence type="ECO:0000313" key="3">
    <source>
        <dbReference type="EMBL" id="KAH0544213.1"/>
    </source>
</evidence>
<feature type="compositionally biased region" description="Polar residues" evidence="1">
    <location>
        <begin position="40"/>
        <end position="53"/>
    </location>
</feature>
<organism evidence="3 4">
    <name type="scientific">Glutinoglossum americanum</name>
    <dbReference type="NCBI Taxonomy" id="1670608"/>
    <lineage>
        <taxon>Eukaryota</taxon>
        <taxon>Fungi</taxon>
        <taxon>Dikarya</taxon>
        <taxon>Ascomycota</taxon>
        <taxon>Pezizomycotina</taxon>
        <taxon>Geoglossomycetes</taxon>
        <taxon>Geoglossales</taxon>
        <taxon>Geoglossaceae</taxon>
        <taxon>Glutinoglossum</taxon>
    </lineage>
</organism>
<dbReference type="EMBL" id="JAGHQL010000022">
    <property type="protein sequence ID" value="KAH0544213.1"/>
    <property type="molecule type" value="Genomic_DNA"/>
</dbReference>